<reference evidence="3 5" key="1">
    <citation type="submission" date="2015-11" db="EMBL/GenBank/DDBJ databases">
        <title>Genomic analysis of 38 Legionella species identifies large and diverse effector repertoires.</title>
        <authorList>
            <person name="Burstein D."/>
            <person name="Amaro F."/>
            <person name="Zusman T."/>
            <person name="Lifshitz Z."/>
            <person name="Cohen O."/>
            <person name="Gilbert J.A."/>
            <person name="Pupko T."/>
            <person name="Shuman H.A."/>
            <person name="Segal G."/>
        </authorList>
    </citation>
    <scope>NUCLEOTIDE SEQUENCE [LARGE SCALE GENOMIC DNA]</scope>
    <source>
        <strain evidence="3 5">ATCC 43877</strain>
    </source>
</reference>
<reference evidence="4 6" key="2">
    <citation type="submission" date="2018-06" db="EMBL/GenBank/DDBJ databases">
        <authorList>
            <consortium name="Pathogen Informatics"/>
            <person name="Doyle S."/>
        </authorList>
    </citation>
    <scope>NUCLEOTIDE SEQUENCE [LARGE SCALE GENOMIC DNA]</scope>
    <source>
        <strain evidence="4 6">NCTC12239</strain>
    </source>
</reference>
<evidence type="ECO:0000256" key="1">
    <source>
        <dbReference type="SAM" id="MobiDB-lite"/>
    </source>
</evidence>
<evidence type="ECO:0000313" key="3">
    <source>
        <dbReference type="EMBL" id="KTD37394.1"/>
    </source>
</evidence>
<name>A0A378K0G9_9GAMM</name>
<evidence type="ECO:0000256" key="2">
    <source>
        <dbReference type="SAM" id="Phobius"/>
    </source>
</evidence>
<dbReference type="Proteomes" id="UP000254040">
    <property type="component" value="Unassembled WGS sequence"/>
</dbReference>
<feature type="region of interest" description="Disordered" evidence="1">
    <location>
        <begin position="132"/>
        <end position="191"/>
    </location>
</feature>
<feature type="transmembrane region" description="Helical" evidence="2">
    <location>
        <begin position="48"/>
        <end position="78"/>
    </location>
</feature>
<gene>
    <name evidence="3" type="ORF">Lmor_0586</name>
    <name evidence="4" type="ORF">NCTC12239_02070</name>
</gene>
<dbReference type="AlphaFoldDB" id="A0A378K0G9"/>
<dbReference type="OrthoDB" id="5651878at2"/>
<feature type="compositionally biased region" description="Basic and acidic residues" evidence="1">
    <location>
        <begin position="141"/>
        <end position="154"/>
    </location>
</feature>
<dbReference type="EMBL" id="LNYN01000013">
    <property type="protein sequence ID" value="KTD37394.1"/>
    <property type="molecule type" value="Genomic_DNA"/>
</dbReference>
<evidence type="ECO:0000313" key="5">
    <source>
        <dbReference type="Proteomes" id="UP000054985"/>
    </source>
</evidence>
<feature type="compositionally biased region" description="Polar residues" evidence="1">
    <location>
        <begin position="18"/>
        <end position="33"/>
    </location>
</feature>
<sequence>MNDYPKNKSHTTPPPQKKASQFSTDESEQLASEQTKKNRIAQPDYPKILGGVVLILISVPFVVVTSPLAFLGSVLGFLSGAIQGKELGASSLNGAKIGSLGSISAFNFGLDLTRATIESNEATQLHSKLLENDASAPAQASDKDITIKHQEKADSTPSTKPGDTKNQDVSLKPQKKTDSTTSTQPGVTKGQDVFFAKSQTKPQSKPFKFSKSHDFNSPEDLLTFTETINQLISQDEAKAQPQKEGSTPKVKEPYIVKLIEVIKNPKLSGDEFWDRLGQMSDKDIQLLVGRLSSVKGKGAHSLTELDSLWRQFSGFEFEPSKREYKKNKFTVVLESLSDAQLTASLASPDFLKLLNIDTYIEAAANTLNRNQFALFASNSKNHDALNYMIKKLQPDPYLLGKLVSILPHATVTIKTALIDQITHLAHPASFKIELAKLAEHYIAINTKKNIKQTAPSSSTKESKPQTSKWATVNASIAPVYASAKPVIKTDWTDEAFAAFIQELDATTYIINELKLMGDLNALPDNRIKMIAERAALPEFKNLLTHFWRIEAKPLNHKSDIENREHRLSLMLHHISEDQLIQSIKENKFWEIFRNIQEPYCKMAAAELSPRQFELIIANAPIERHADFAVILTQLPKDSPDEKARFHQIVEAILPHTTPWFALALERQIKSLIAGDKPLFERFSAELKHNLTASLERPEVKVSYQLDTTLNKAAIAQLLIELPEPNNTPPRLTS</sequence>
<evidence type="ECO:0000313" key="4">
    <source>
        <dbReference type="EMBL" id="STX63128.1"/>
    </source>
</evidence>
<dbReference type="EMBL" id="UGOG01000001">
    <property type="protein sequence ID" value="STX63128.1"/>
    <property type="molecule type" value="Genomic_DNA"/>
</dbReference>
<protein>
    <submittedName>
        <fullName evidence="4">Uncharacterized protein</fullName>
    </submittedName>
</protein>
<keyword evidence="2" id="KW-0472">Membrane</keyword>
<keyword evidence="5" id="KW-1185">Reference proteome</keyword>
<proteinExistence type="predicted"/>
<evidence type="ECO:0000313" key="6">
    <source>
        <dbReference type="Proteomes" id="UP000254040"/>
    </source>
</evidence>
<accession>A0A378K0G9</accession>
<feature type="region of interest" description="Disordered" evidence="1">
    <location>
        <begin position="1"/>
        <end position="37"/>
    </location>
</feature>
<dbReference type="RefSeq" id="WP_051190713.1">
    <property type="nucleotide sequence ID" value="NZ_CAAAJG010000011.1"/>
</dbReference>
<dbReference type="Proteomes" id="UP000054985">
    <property type="component" value="Unassembled WGS sequence"/>
</dbReference>
<organism evidence="4 6">
    <name type="scientific">Legionella moravica</name>
    <dbReference type="NCBI Taxonomy" id="39962"/>
    <lineage>
        <taxon>Bacteria</taxon>
        <taxon>Pseudomonadati</taxon>
        <taxon>Pseudomonadota</taxon>
        <taxon>Gammaproteobacteria</taxon>
        <taxon>Legionellales</taxon>
        <taxon>Legionellaceae</taxon>
        <taxon>Legionella</taxon>
    </lineage>
</organism>
<keyword evidence="2" id="KW-0812">Transmembrane</keyword>
<keyword evidence="2" id="KW-1133">Transmembrane helix</keyword>